<dbReference type="Pfam" id="PF20142">
    <property type="entry name" value="Scaffold"/>
    <property type="match status" value="1"/>
</dbReference>
<keyword evidence="3" id="KW-0808">Transferase</keyword>
<dbReference type="GO" id="GO:0016740">
    <property type="term" value="F:transferase activity"/>
    <property type="evidence" value="ECO:0007669"/>
    <property type="project" value="UniProtKB-KW"/>
</dbReference>
<dbReference type="CDD" id="cd16913">
    <property type="entry name" value="YkuD_like"/>
    <property type="match status" value="1"/>
</dbReference>
<dbReference type="GO" id="GO:0004180">
    <property type="term" value="F:carboxypeptidase activity"/>
    <property type="evidence" value="ECO:0007669"/>
    <property type="project" value="UniProtKB-ARBA"/>
</dbReference>
<dbReference type="InterPro" id="IPR045380">
    <property type="entry name" value="LD_TPept_scaffold_dom"/>
</dbReference>
<keyword evidence="5 7" id="KW-0573">Peptidoglycan synthesis</keyword>
<evidence type="ECO:0000256" key="2">
    <source>
        <dbReference type="ARBA" id="ARBA00005992"/>
    </source>
</evidence>
<dbReference type="PANTHER" id="PTHR41533">
    <property type="entry name" value="L,D-TRANSPEPTIDASE HI_1667-RELATED"/>
    <property type="match status" value="1"/>
</dbReference>
<name>A0AAP2D741_9BACT</name>
<dbReference type="EMBL" id="JAHESC010000008">
    <property type="protein sequence ID" value="MBT1686484.1"/>
    <property type="molecule type" value="Genomic_DNA"/>
</dbReference>
<comment type="similarity">
    <text evidence="2">Belongs to the YkuD family.</text>
</comment>
<evidence type="ECO:0000256" key="1">
    <source>
        <dbReference type="ARBA" id="ARBA00004752"/>
    </source>
</evidence>
<evidence type="ECO:0000256" key="6">
    <source>
        <dbReference type="ARBA" id="ARBA00023316"/>
    </source>
</evidence>
<dbReference type="Gene3D" id="2.40.440.10">
    <property type="entry name" value="L,D-transpeptidase catalytic domain-like"/>
    <property type="match status" value="1"/>
</dbReference>
<organism evidence="9 10">
    <name type="scientific">Dawidia soli</name>
    <dbReference type="NCBI Taxonomy" id="2782352"/>
    <lineage>
        <taxon>Bacteria</taxon>
        <taxon>Pseudomonadati</taxon>
        <taxon>Bacteroidota</taxon>
        <taxon>Cytophagia</taxon>
        <taxon>Cytophagales</taxon>
        <taxon>Chryseotaleaceae</taxon>
        <taxon>Dawidia</taxon>
    </lineage>
</organism>
<sequence>MYSCKFLSACIVTVFLLLPGPGSPDARGQGILRMQTDTLDTSYHGLTVRSIRQFYARRQDQLFWTLSQHGTASADSLMRFIRQVRYYGLLPEWYHLPELEVLMQGGLREENACRFEALLTDAWILLVRHLRVGKTGAADERTDSLAVAWLDDAVLQGTLIHRLASIEPAYAGYRALKAALRTLIDSLPPVERELILANAVLASPAVAEQVAKLEINLERWRLERVSFGRRYIWINIPEFMAYVFVDDSLVLASKVIVGRPDKPTPELTSAIECLITYPYWHVPRKIAVEEYLPLIRQDVSFLRKNRFDVLDAAGNILVPDSLPWHTFTKRYFPVRLRQREGEDNALGVIKFEFDNPYGVYLHDTNARSLFRKDTRAFSHGCIRMEKAIAFSHYLVTGSLAARSVELDRYYNQSIRKVIMLKPSMPIYVRYFTCNVSQGSPACFPDLYRRDARLYRKFYMPDSRKTIGSHAGD</sequence>
<feature type="active site" description="Nucleophile" evidence="7">
    <location>
        <position position="381"/>
    </location>
</feature>
<dbReference type="PROSITE" id="PS52029">
    <property type="entry name" value="LD_TPASE"/>
    <property type="match status" value="1"/>
</dbReference>
<dbReference type="RefSeq" id="WP_254089720.1">
    <property type="nucleotide sequence ID" value="NZ_JAHESC010000008.1"/>
</dbReference>
<dbReference type="AlphaFoldDB" id="A0AAP2D741"/>
<dbReference type="SUPFAM" id="SSF141523">
    <property type="entry name" value="L,D-transpeptidase catalytic domain-like"/>
    <property type="match status" value="1"/>
</dbReference>
<dbReference type="GO" id="GO:0071555">
    <property type="term" value="P:cell wall organization"/>
    <property type="evidence" value="ECO:0007669"/>
    <property type="project" value="UniProtKB-UniRule"/>
</dbReference>
<evidence type="ECO:0000313" key="10">
    <source>
        <dbReference type="Proteomes" id="UP001319180"/>
    </source>
</evidence>
<evidence type="ECO:0000256" key="4">
    <source>
        <dbReference type="ARBA" id="ARBA00022960"/>
    </source>
</evidence>
<dbReference type="GO" id="GO:0008360">
    <property type="term" value="P:regulation of cell shape"/>
    <property type="evidence" value="ECO:0007669"/>
    <property type="project" value="UniProtKB-UniRule"/>
</dbReference>
<gene>
    <name evidence="9" type="ORF">KK078_07960</name>
</gene>
<keyword evidence="4 7" id="KW-0133">Cell shape</keyword>
<dbReference type="PANTHER" id="PTHR41533:SF2">
    <property type="entry name" value="BLR7131 PROTEIN"/>
    <property type="match status" value="1"/>
</dbReference>
<dbReference type="Pfam" id="PF03734">
    <property type="entry name" value="YkuD"/>
    <property type="match status" value="1"/>
</dbReference>
<protein>
    <submittedName>
        <fullName evidence="9">L,D-transpeptidase family protein</fullName>
    </submittedName>
</protein>
<evidence type="ECO:0000256" key="3">
    <source>
        <dbReference type="ARBA" id="ARBA00022679"/>
    </source>
</evidence>
<evidence type="ECO:0000313" key="9">
    <source>
        <dbReference type="EMBL" id="MBT1686484.1"/>
    </source>
</evidence>
<evidence type="ECO:0000256" key="7">
    <source>
        <dbReference type="PROSITE-ProRule" id="PRU01373"/>
    </source>
</evidence>
<dbReference type="GO" id="GO:0009252">
    <property type="term" value="P:peptidoglycan biosynthetic process"/>
    <property type="evidence" value="ECO:0007669"/>
    <property type="project" value="UniProtKB-KW"/>
</dbReference>
<evidence type="ECO:0000256" key="5">
    <source>
        <dbReference type="ARBA" id="ARBA00022984"/>
    </source>
</evidence>
<dbReference type="Proteomes" id="UP001319180">
    <property type="component" value="Unassembled WGS sequence"/>
</dbReference>
<feature type="active site" description="Proton donor/acceptor" evidence="7">
    <location>
        <position position="362"/>
    </location>
</feature>
<feature type="domain" description="L,D-TPase catalytic" evidence="8">
    <location>
        <begin position="230"/>
        <end position="407"/>
    </location>
</feature>
<proteinExistence type="inferred from homology"/>
<comment type="pathway">
    <text evidence="1 7">Cell wall biogenesis; peptidoglycan biosynthesis.</text>
</comment>
<accession>A0AAP2D741</accession>
<evidence type="ECO:0000259" key="8">
    <source>
        <dbReference type="PROSITE" id="PS52029"/>
    </source>
</evidence>
<keyword evidence="6 7" id="KW-0961">Cell wall biogenesis/degradation</keyword>
<reference evidence="9 10" key="1">
    <citation type="submission" date="2021-05" db="EMBL/GenBank/DDBJ databases">
        <title>A Polyphasic approach of four new species of the genus Ohtaekwangia: Ohtaekwangia histidinii sp. nov., Ohtaekwangia cretensis sp. nov., Ohtaekwangia indiensis sp. nov., Ohtaekwangia reichenbachii sp. nov. from diverse environment.</title>
        <authorList>
            <person name="Octaviana S."/>
        </authorList>
    </citation>
    <scope>NUCLEOTIDE SEQUENCE [LARGE SCALE GENOMIC DNA]</scope>
    <source>
        <strain evidence="9 10">PWU37</strain>
    </source>
</reference>
<comment type="caution">
    <text evidence="9">The sequence shown here is derived from an EMBL/GenBank/DDBJ whole genome shotgun (WGS) entry which is preliminary data.</text>
</comment>
<dbReference type="InterPro" id="IPR052905">
    <property type="entry name" value="LD-transpeptidase_YkuD-like"/>
</dbReference>
<keyword evidence="10" id="KW-1185">Reference proteome</keyword>
<dbReference type="InterPro" id="IPR005490">
    <property type="entry name" value="LD_TPept_cat_dom"/>
</dbReference>
<dbReference type="InterPro" id="IPR038063">
    <property type="entry name" value="Transpep_catalytic_dom"/>
</dbReference>